<dbReference type="OrthoDB" id="334401at2"/>
<organism evidence="1 2">
    <name type="scientific">Leptospira fletcheri</name>
    <dbReference type="NCBI Taxonomy" id="2484981"/>
    <lineage>
        <taxon>Bacteria</taxon>
        <taxon>Pseudomonadati</taxon>
        <taxon>Spirochaetota</taxon>
        <taxon>Spirochaetia</taxon>
        <taxon>Leptospirales</taxon>
        <taxon>Leptospiraceae</taxon>
        <taxon>Leptospira</taxon>
    </lineage>
</organism>
<protein>
    <submittedName>
        <fullName evidence="1">DUF2804 domain-containing protein</fullName>
    </submittedName>
</protein>
<gene>
    <name evidence="1" type="ORF">EHO60_08685</name>
</gene>
<name>A0A4R9GHT6_9LEPT</name>
<reference evidence="1" key="1">
    <citation type="journal article" date="2019" name="PLoS Negl. Trop. Dis.">
        <title>Revisiting the worldwide diversity of Leptospira species in the environment.</title>
        <authorList>
            <person name="Vincent A.T."/>
            <person name="Schiettekatte O."/>
            <person name="Bourhy P."/>
            <person name="Veyrier F.J."/>
            <person name="Picardeau M."/>
        </authorList>
    </citation>
    <scope>NUCLEOTIDE SEQUENCE [LARGE SCALE GENOMIC DNA]</scope>
    <source>
        <strain evidence="1">SSW15</strain>
    </source>
</reference>
<evidence type="ECO:0000313" key="2">
    <source>
        <dbReference type="Proteomes" id="UP000298458"/>
    </source>
</evidence>
<evidence type="ECO:0000313" key="1">
    <source>
        <dbReference type="EMBL" id="TGK12322.1"/>
    </source>
</evidence>
<keyword evidence="2" id="KW-1185">Reference proteome</keyword>
<proteinExistence type="predicted"/>
<comment type="caution">
    <text evidence="1">The sequence shown here is derived from an EMBL/GenBank/DDBJ whole genome shotgun (WGS) entry which is preliminary data.</text>
</comment>
<dbReference type="AlphaFoldDB" id="A0A4R9GHT6"/>
<accession>A0A4R9GHT6</accession>
<sequence>MKESVGSLLHPSTLEPLFGTYSGTILVDNSREYKSGLLSKIRSVDSVLVDIINQDIFLELRLYRTLLRSGASLFLWNKKNGTVRETQISEKGNSSFLRQGTFRDGYWSFTKDNYRFNFRLDDTIRQGYTHSAVWEKDLNFQLDALVGIGDKNKSLPYSAILPSGKDWYFITHSPDLSVQGQLSWNDLSFDMENETLAYSVAKGYSSFAFPLENRIYARTSGKKKIHLYESQDPSVFLWKDGSWETSLPFEQKMRGKSRILVGENSRFELALEPSVEASFSRPTTWGSHKFRKTIYTVSGWIKNKGKKETIKDGIAIWEEELG</sequence>
<dbReference type="Proteomes" id="UP000298458">
    <property type="component" value="Unassembled WGS sequence"/>
</dbReference>
<dbReference type="RefSeq" id="WP_135767721.1">
    <property type="nucleotide sequence ID" value="NZ_RQET01000004.1"/>
</dbReference>
<dbReference type="EMBL" id="RQET01000004">
    <property type="protein sequence ID" value="TGK12322.1"/>
    <property type="molecule type" value="Genomic_DNA"/>
</dbReference>